<evidence type="ECO:0000256" key="7">
    <source>
        <dbReference type="ARBA" id="ARBA00023264"/>
    </source>
</evidence>
<comment type="similarity">
    <text evidence="10">Belongs to the PlsX family.</text>
</comment>
<protein>
    <recommendedName>
        <fullName evidence="8 10">Phosphate acyltransferase</fullName>
        <ecNumber evidence="8 10">2.3.1.274</ecNumber>
    </recommendedName>
    <alternativeName>
        <fullName evidence="10">Acyl-ACP phosphotransacylase</fullName>
    </alternativeName>
    <alternativeName>
        <fullName evidence="10">Acyl-[acyl-carrier-protein]--phosphate acyltransferase</fullName>
    </alternativeName>
    <alternativeName>
        <fullName evidence="10">Phosphate-acyl-ACP acyltransferase</fullName>
    </alternativeName>
</protein>
<dbReference type="InterPro" id="IPR003664">
    <property type="entry name" value="FA_synthesis"/>
</dbReference>
<evidence type="ECO:0000256" key="1">
    <source>
        <dbReference type="ARBA" id="ARBA00001232"/>
    </source>
</evidence>
<dbReference type="Proteomes" id="UP000244016">
    <property type="component" value="Unassembled WGS sequence"/>
</dbReference>
<comment type="subcellular location">
    <subcellularLocation>
        <location evidence="10">Cytoplasm</location>
    </subcellularLocation>
    <text evidence="10">Associated with the membrane possibly through PlsY.</text>
</comment>
<evidence type="ECO:0000256" key="4">
    <source>
        <dbReference type="ARBA" id="ARBA00022679"/>
    </source>
</evidence>
<comment type="caution">
    <text evidence="12">The sequence shown here is derived from an EMBL/GenBank/DDBJ whole genome shotgun (WGS) entry which is preliminary data.</text>
</comment>
<evidence type="ECO:0000256" key="5">
    <source>
        <dbReference type="ARBA" id="ARBA00023098"/>
    </source>
</evidence>
<dbReference type="NCBIfam" id="TIGR00182">
    <property type="entry name" value="plsX"/>
    <property type="match status" value="1"/>
</dbReference>
<comment type="function">
    <text evidence="10">Catalyzes the reversible formation of acyl-phosphate (acyl-PO(4)) from acyl-[acyl-carrier-protein] (acyl-ACP). This enzyme utilizes acyl-ACP as fatty acyl donor, but not acyl-CoA.</text>
</comment>
<evidence type="ECO:0000256" key="10">
    <source>
        <dbReference type="HAMAP-Rule" id="MF_00019"/>
    </source>
</evidence>
<keyword evidence="7 10" id="KW-1208">Phospholipid metabolism</keyword>
<dbReference type="UniPathway" id="UPA00085"/>
<reference evidence="12 13" key="1">
    <citation type="submission" date="2017-08" db="EMBL/GenBank/DDBJ databases">
        <title>Burning lignite coal seam in the remote Altai Mountains harbors a hydrogen-driven thermophilic microbial community.</title>
        <authorList>
            <person name="Kadnikov V.V."/>
            <person name="Mardanov A.V."/>
            <person name="Ivasenko D."/>
            <person name="Beletsky A.V."/>
            <person name="Karnachuk O.V."/>
            <person name="Ravin N.V."/>
        </authorList>
    </citation>
    <scope>NUCLEOTIDE SEQUENCE [LARGE SCALE GENOMIC DNA]</scope>
    <source>
        <strain evidence="12">AL31</strain>
    </source>
</reference>
<organism evidence="12 13">
    <name type="scientific">Brockia lithotrophica</name>
    <dbReference type="NCBI Taxonomy" id="933949"/>
    <lineage>
        <taxon>Bacteria</taxon>
        <taxon>Bacillati</taxon>
        <taxon>Bacillota</taxon>
        <taxon>Bacilli</taxon>
        <taxon>Bacillales</taxon>
        <taxon>Bacillales Family X. Incertae Sedis</taxon>
        <taxon>Brockia</taxon>
    </lineage>
</organism>
<dbReference type="AlphaFoldDB" id="A0A2T5G7L7"/>
<name>A0A2T5G7L7_9BACL</name>
<keyword evidence="12" id="KW-0012">Acyltransferase</keyword>
<evidence type="ECO:0000256" key="9">
    <source>
        <dbReference type="ARBA" id="ARBA00046608"/>
    </source>
</evidence>
<keyword evidence="5 10" id="KW-0443">Lipid metabolism</keyword>
<keyword evidence="2 10" id="KW-0963">Cytoplasm</keyword>
<keyword evidence="3 10" id="KW-0444">Lipid biosynthesis</keyword>
<dbReference type="EMBL" id="PEBW01000003">
    <property type="protein sequence ID" value="PTQ52148.1"/>
    <property type="molecule type" value="Genomic_DNA"/>
</dbReference>
<dbReference type="GO" id="GO:0043811">
    <property type="term" value="F:phosphate:acyl-[acyl carrier protein] acyltransferase activity"/>
    <property type="evidence" value="ECO:0007669"/>
    <property type="project" value="UniProtKB-UniRule"/>
</dbReference>
<evidence type="ECO:0000256" key="11">
    <source>
        <dbReference type="SAM" id="MobiDB-lite"/>
    </source>
</evidence>
<dbReference type="EC" id="2.3.1.274" evidence="8 10"/>
<sequence length="349" mass="36881">MAGGDYAPEAPLEALKRVCGREDFAELEFLLLGDETFLRGALVRQGLASEAGRCRIVHAPEVIANEEEPVRALRRKPNASIARGLELLAAGEADAFLSAGSTGAVMAGGLLKVGRIRGVERPGLAPVFPTADGRGVLVLDVGANVDAKPQHLLDYALLGQTYVRFVLDVQRPRVGLLNVGVEEGKGNALAKEAYRLLSSTPAVNFVGNVEARDVLFGVADVVVTDGFSGNVFLKAVEGTAQFALDALKEALTSTLRARFGALLALPAVKQVLRRFDYKEYGASPLLGLKRPVFKAHGSSDAQAFVAALRTIRRFLAADLQEKLVESLAAGRGEIPPESGSGGDGTGERI</sequence>
<dbReference type="Pfam" id="PF02504">
    <property type="entry name" value="FA_synthesis"/>
    <property type="match status" value="1"/>
</dbReference>
<evidence type="ECO:0000313" key="13">
    <source>
        <dbReference type="Proteomes" id="UP000244016"/>
    </source>
</evidence>
<comment type="subunit">
    <text evidence="9 10">Homodimer. Probably interacts with PlsY.</text>
</comment>
<evidence type="ECO:0000256" key="6">
    <source>
        <dbReference type="ARBA" id="ARBA00023209"/>
    </source>
</evidence>
<dbReference type="Gene3D" id="3.40.718.10">
    <property type="entry name" value="Isopropylmalate Dehydrogenase"/>
    <property type="match status" value="1"/>
</dbReference>
<dbReference type="GO" id="GO:0006633">
    <property type="term" value="P:fatty acid biosynthetic process"/>
    <property type="evidence" value="ECO:0007669"/>
    <property type="project" value="UniProtKB-UniRule"/>
</dbReference>
<dbReference type="HAMAP" id="MF_00019">
    <property type="entry name" value="PlsX"/>
    <property type="match status" value="1"/>
</dbReference>
<evidence type="ECO:0000256" key="8">
    <source>
        <dbReference type="ARBA" id="ARBA00024069"/>
    </source>
</evidence>
<keyword evidence="4 10" id="KW-0808">Transferase</keyword>
<evidence type="ECO:0000256" key="3">
    <source>
        <dbReference type="ARBA" id="ARBA00022516"/>
    </source>
</evidence>
<keyword evidence="6 10" id="KW-0594">Phospholipid biosynthesis</keyword>
<dbReference type="InterPro" id="IPR012281">
    <property type="entry name" value="Phospholipid_synth_PlsX-like"/>
</dbReference>
<accession>A0A2T5G7L7</accession>
<dbReference type="GO" id="GO:0005737">
    <property type="term" value="C:cytoplasm"/>
    <property type="evidence" value="ECO:0007669"/>
    <property type="project" value="UniProtKB-SubCell"/>
</dbReference>
<dbReference type="PANTHER" id="PTHR30100:SF1">
    <property type="entry name" value="PHOSPHATE ACYLTRANSFERASE"/>
    <property type="match status" value="1"/>
</dbReference>
<dbReference type="GO" id="GO:0008654">
    <property type="term" value="P:phospholipid biosynthetic process"/>
    <property type="evidence" value="ECO:0007669"/>
    <property type="project" value="UniProtKB-KW"/>
</dbReference>
<proteinExistence type="inferred from homology"/>
<evidence type="ECO:0000256" key="2">
    <source>
        <dbReference type="ARBA" id="ARBA00022490"/>
    </source>
</evidence>
<feature type="compositionally biased region" description="Gly residues" evidence="11">
    <location>
        <begin position="339"/>
        <end position="349"/>
    </location>
</feature>
<gene>
    <name evidence="10" type="primary">plsX</name>
    <name evidence="12" type="ORF">BLITH_1115</name>
</gene>
<comment type="pathway">
    <text evidence="10">Lipid metabolism; phospholipid metabolism.</text>
</comment>
<comment type="catalytic activity">
    <reaction evidence="1 10">
        <text>a fatty acyl-[ACP] + phosphate = an acyl phosphate + holo-[ACP]</text>
        <dbReference type="Rhea" id="RHEA:42292"/>
        <dbReference type="Rhea" id="RHEA-COMP:9685"/>
        <dbReference type="Rhea" id="RHEA-COMP:14125"/>
        <dbReference type="ChEBI" id="CHEBI:43474"/>
        <dbReference type="ChEBI" id="CHEBI:59918"/>
        <dbReference type="ChEBI" id="CHEBI:64479"/>
        <dbReference type="ChEBI" id="CHEBI:138651"/>
        <dbReference type="EC" id="2.3.1.274"/>
    </reaction>
</comment>
<dbReference type="PANTHER" id="PTHR30100">
    <property type="entry name" value="FATTY ACID/PHOSPHOLIPID SYNTHESIS PROTEIN PLSX"/>
    <property type="match status" value="1"/>
</dbReference>
<evidence type="ECO:0000313" key="12">
    <source>
        <dbReference type="EMBL" id="PTQ52148.1"/>
    </source>
</evidence>
<feature type="region of interest" description="Disordered" evidence="11">
    <location>
        <begin position="330"/>
        <end position="349"/>
    </location>
</feature>
<dbReference type="SUPFAM" id="SSF53659">
    <property type="entry name" value="Isocitrate/Isopropylmalate dehydrogenase-like"/>
    <property type="match status" value="1"/>
</dbReference>
<dbReference type="PIRSF" id="PIRSF002465">
    <property type="entry name" value="Phsphlp_syn_PlsX"/>
    <property type="match status" value="1"/>
</dbReference>